<evidence type="ECO:0000313" key="12">
    <source>
        <dbReference type="Proteomes" id="UP000254082"/>
    </source>
</evidence>
<dbReference type="Pfam" id="PF02518">
    <property type="entry name" value="HATPase_c"/>
    <property type="match status" value="1"/>
</dbReference>
<feature type="transmembrane region" description="Helical" evidence="9">
    <location>
        <begin position="162"/>
        <end position="184"/>
    </location>
</feature>
<keyword evidence="12" id="KW-1185">Reference proteome</keyword>
<dbReference type="InterPro" id="IPR003594">
    <property type="entry name" value="HATPase_dom"/>
</dbReference>
<dbReference type="PROSITE" id="PS50109">
    <property type="entry name" value="HIS_KIN"/>
    <property type="match status" value="1"/>
</dbReference>
<dbReference type="InterPro" id="IPR005467">
    <property type="entry name" value="His_kinase_dom"/>
</dbReference>
<comment type="catalytic activity">
    <reaction evidence="1">
        <text>ATP + protein L-histidine = ADP + protein N-phospho-L-histidine.</text>
        <dbReference type="EC" id="2.7.13.3"/>
    </reaction>
</comment>
<accession>A0A380JGF0</accession>
<dbReference type="GO" id="GO:0000155">
    <property type="term" value="F:phosphorelay sensor kinase activity"/>
    <property type="evidence" value="ECO:0007669"/>
    <property type="project" value="InterPro"/>
</dbReference>
<feature type="transmembrane region" description="Helical" evidence="9">
    <location>
        <begin position="9"/>
        <end position="34"/>
    </location>
</feature>
<dbReference type="Gene3D" id="1.10.287.130">
    <property type="match status" value="1"/>
</dbReference>
<dbReference type="InterPro" id="IPR003661">
    <property type="entry name" value="HisK_dim/P_dom"/>
</dbReference>
<evidence type="ECO:0000256" key="4">
    <source>
        <dbReference type="ARBA" id="ARBA00022679"/>
    </source>
</evidence>
<dbReference type="Pfam" id="PF00512">
    <property type="entry name" value="HisKA"/>
    <property type="match status" value="1"/>
</dbReference>
<protein>
    <recommendedName>
        <fullName evidence="2">histidine kinase</fullName>
        <ecNumber evidence="2">2.7.13.3</ecNumber>
    </recommendedName>
</protein>
<dbReference type="SUPFAM" id="SSF55874">
    <property type="entry name" value="ATPase domain of HSP90 chaperone/DNA topoisomerase II/histidine kinase"/>
    <property type="match status" value="1"/>
</dbReference>
<gene>
    <name evidence="11" type="primary">tcrY</name>
    <name evidence="11" type="ORF">NCTC11391_01468</name>
</gene>
<dbReference type="OrthoDB" id="9813151at2"/>
<feature type="domain" description="Histidine kinase" evidence="10">
    <location>
        <begin position="200"/>
        <end position="413"/>
    </location>
</feature>
<dbReference type="CDD" id="cd00082">
    <property type="entry name" value="HisKA"/>
    <property type="match status" value="1"/>
</dbReference>
<keyword evidence="3" id="KW-0597">Phosphoprotein</keyword>
<dbReference type="CDD" id="cd00075">
    <property type="entry name" value="HATPase"/>
    <property type="match status" value="1"/>
</dbReference>
<dbReference type="Gene3D" id="3.30.565.10">
    <property type="entry name" value="Histidine kinase-like ATPase, C-terminal domain"/>
    <property type="match status" value="1"/>
</dbReference>
<evidence type="ECO:0000256" key="1">
    <source>
        <dbReference type="ARBA" id="ARBA00000085"/>
    </source>
</evidence>
<keyword evidence="4 11" id="KW-0808">Transferase</keyword>
<evidence type="ECO:0000256" key="6">
    <source>
        <dbReference type="ARBA" id="ARBA00022777"/>
    </source>
</evidence>
<dbReference type="InterPro" id="IPR036097">
    <property type="entry name" value="HisK_dim/P_sf"/>
</dbReference>
<dbReference type="AlphaFoldDB" id="A0A380JGF0"/>
<keyword evidence="5 9" id="KW-0812">Transmembrane</keyword>
<dbReference type="SMART" id="SM00387">
    <property type="entry name" value="HATPase_c"/>
    <property type="match status" value="1"/>
</dbReference>
<dbReference type="SUPFAM" id="SSF47384">
    <property type="entry name" value="Homodimeric domain of signal transducing histidine kinase"/>
    <property type="match status" value="1"/>
</dbReference>
<evidence type="ECO:0000256" key="7">
    <source>
        <dbReference type="ARBA" id="ARBA00022989"/>
    </source>
</evidence>
<keyword evidence="6 11" id="KW-0418">Kinase</keyword>
<dbReference type="InterPro" id="IPR036890">
    <property type="entry name" value="HATPase_C_sf"/>
</dbReference>
<name>A0A380JGF0_STRDO</name>
<keyword evidence="7 9" id="KW-1133">Transmembrane helix</keyword>
<evidence type="ECO:0000256" key="3">
    <source>
        <dbReference type="ARBA" id="ARBA00022553"/>
    </source>
</evidence>
<dbReference type="EC" id="2.7.13.3" evidence="2"/>
<dbReference type="RefSeq" id="WP_115325066.1">
    <property type="nucleotide sequence ID" value="NZ_UHFA01000002.1"/>
</dbReference>
<dbReference type="SMART" id="SM00388">
    <property type="entry name" value="HisKA"/>
    <property type="match status" value="1"/>
</dbReference>
<evidence type="ECO:0000256" key="8">
    <source>
        <dbReference type="ARBA" id="ARBA00023012"/>
    </source>
</evidence>
<evidence type="ECO:0000259" key="10">
    <source>
        <dbReference type="PROSITE" id="PS50109"/>
    </source>
</evidence>
<keyword evidence="9" id="KW-0472">Membrane</keyword>
<dbReference type="PANTHER" id="PTHR45436">
    <property type="entry name" value="SENSOR HISTIDINE KINASE YKOH"/>
    <property type="match status" value="1"/>
</dbReference>
<dbReference type="InterPro" id="IPR050428">
    <property type="entry name" value="TCS_sensor_his_kinase"/>
</dbReference>
<dbReference type="Proteomes" id="UP000254082">
    <property type="component" value="Unassembled WGS sequence"/>
</dbReference>
<organism evidence="11 12">
    <name type="scientific">Streptococcus downei MFe28</name>
    <dbReference type="NCBI Taxonomy" id="764290"/>
    <lineage>
        <taxon>Bacteria</taxon>
        <taxon>Bacillati</taxon>
        <taxon>Bacillota</taxon>
        <taxon>Bacilli</taxon>
        <taxon>Lactobacillales</taxon>
        <taxon>Streptococcaceae</taxon>
        <taxon>Streptococcus</taxon>
    </lineage>
</organism>
<evidence type="ECO:0000256" key="9">
    <source>
        <dbReference type="SAM" id="Phobius"/>
    </source>
</evidence>
<sequence length="413" mass="47193">MFKHLRIRIILIAAGVLAIALFMFAGILSSVFYFNTNQQIDSVLQVLSDNHGQLDYNNRTSNQLGIDSPDALYQYRYFSLLVDKNDRLVSAQTDNIRSIGTDDVNRVLDEVLKQKYDHGRVTVNGLTFSYKKTSQKNGDNLIVILDTGQFYQNAQALRRVTYILSAASFVLFLVIFTIFSGKIIRPFIRNMEKQRRFITNAGHELKTPLAIIQANTELQELMTGENEWSLSTKDQVTRLTNLINSMVALARLEEQPEVALSDVDFSAITQDAAEDFKGPVLRDGKDFLMEITPDIHIQAEEKSLFELVTVLVDNANKYCDPGGKVRVRLSQVGRTRKRARLQVSNTYKEGKDRDYSKFFERFYREEESHNNKKKSGFGIGLSMAQSVVKLFRGRIFVNYKEDTIIFTVTFPKL</sequence>
<dbReference type="GO" id="GO:0005886">
    <property type="term" value="C:plasma membrane"/>
    <property type="evidence" value="ECO:0007669"/>
    <property type="project" value="TreeGrafter"/>
</dbReference>
<dbReference type="PANTHER" id="PTHR45436:SF5">
    <property type="entry name" value="SENSOR HISTIDINE KINASE TRCS"/>
    <property type="match status" value="1"/>
</dbReference>
<evidence type="ECO:0000313" key="11">
    <source>
        <dbReference type="EMBL" id="SUN36441.1"/>
    </source>
</evidence>
<dbReference type="EMBL" id="UHFA01000002">
    <property type="protein sequence ID" value="SUN36441.1"/>
    <property type="molecule type" value="Genomic_DNA"/>
</dbReference>
<evidence type="ECO:0000256" key="2">
    <source>
        <dbReference type="ARBA" id="ARBA00012438"/>
    </source>
</evidence>
<proteinExistence type="predicted"/>
<reference evidence="11 12" key="1">
    <citation type="submission" date="2018-06" db="EMBL/GenBank/DDBJ databases">
        <authorList>
            <consortium name="Pathogen Informatics"/>
            <person name="Doyle S."/>
        </authorList>
    </citation>
    <scope>NUCLEOTIDE SEQUENCE [LARGE SCALE GENOMIC DNA]</scope>
    <source>
        <strain evidence="12">NCTC 11391</strain>
    </source>
</reference>
<keyword evidence="8" id="KW-0902">Two-component regulatory system</keyword>
<evidence type="ECO:0000256" key="5">
    <source>
        <dbReference type="ARBA" id="ARBA00022692"/>
    </source>
</evidence>